<feature type="transmembrane region" description="Helical" evidence="9">
    <location>
        <begin position="145"/>
        <end position="164"/>
    </location>
</feature>
<keyword evidence="5" id="KW-0256">Endoplasmic reticulum</keyword>
<dbReference type="InterPro" id="IPR009580">
    <property type="entry name" value="GPI_biosynthesis_protein_Pig-F"/>
</dbReference>
<comment type="pathway">
    <text evidence="2">Glycolipid biosynthesis; glycosylphosphatidylinositol-anchor biosynthesis.</text>
</comment>
<proteinExistence type="predicted"/>
<evidence type="ECO:0000313" key="10">
    <source>
        <dbReference type="EMBL" id="RKP08117.1"/>
    </source>
</evidence>
<evidence type="ECO:0000256" key="3">
    <source>
        <dbReference type="ARBA" id="ARBA00022502"/>
    </source>
</evidence>
<keyword evidence="11" id="KW-1185">Reference proteome</keyword>
<evidence type="ECO:0000256" key="6">
    <source>
        <dbReference type="ARBA" id="ARBA00022989"/>
    </source>
</evidence>
<feature type="transmembrane region" description="Helical" evidence="9">
    <location>
        <begin position="217"/>
        <end position="243"/>
    </location>
</feature>
<feature type="transmembrane region" description="Helical" evidence="9">
    <location>
        <begin position="185"/>
        <end position="205"/>
    </location>
</feature>
<accession>A0A4P9XQ16</accession>
<feature type="transmembrane region" description="Helical" evidence="9">
    <location>
        <begin position="39"/>
        <end position="58"/>
    </location>
</feature>
<dbReference type="EMBL" id="KZ992635">
    <property type="protein sequence ID" value="RKP08117.1"/>
    <property type="molecule type" value="Genomic_DNA"/>
</dbReference>
<evidence type="ECO:0000313" key="11">
    <source>
        <dbReference type="Proteomes" id="UP000271241"/>
    </source>
</evidence>
<dbReference type="Proteomes" id="UP000271241">
    <property type="component" value="Unassembled WGS sequence"/>
</dbReference>
<evidence type="ECO:0000256" key="1">
    <source>
        <dbReference type="ARBA" id="ARBA00004477"/>
    </source>
</evidence>
<reference evidence="11" key="1">
    <citation type="journal article" date="2018" name="Nat. Microbiol.">
        <title>Leveraging single-cell genomics to expand the fungal tree of life.</title>
        <authorList>
            <person name="Ahrendt S.R."/>
            <person name="Quandt C.A."/>
            <person name="Ciobanu D."/>
            <person name="Clum A."/>
            <person name="Salamov A."/>
            <person name="Andreopoulos B."/>
            <person name="Cheng J.F."/>
            <person name="Woyke T."/>
            <person name="Pelin A."/>
            <person name="Henrissat B."/>
            <person name="Reynolds N.K."/>
            <person name="Benny G.L."/>
            <person name="Smith M.E."/>
            <person name="James T.Y."/>
            <person name="Grigoriev I.V."/>
        </authorList>
    </citation>
    <scope>NUCLEOTIDE SEQUENCE [LARGE SCALE GENOMIC DNA]</scope>
    <source>
        <strain evidence="11">RSA 1356</strain>
    </source>
</reference>
<evidence type="ECO:0000256" key="5">
    <source>
        <dbReference type="ARBA" id="ARBA00022824"/>
    </source>
</evidence>
<comment type="subcellular location">
    <subcellularLocation>
        <location evidence="1">Endoplasmic reticulum membrane</location>
        <topology evidence="1">Multi-pass membrane protein</topology>
    </subcellularLocation>
</comment>
<feature type="region of interest" description="Disordered" evidence="8">
    <location>
        <begin position="1"/>
        <end position="30"/>
    </location>
</feature>
<evidence type="ECO:0000256" key="9">
    <source>
        <dbReference type="SAM" id="Phobius"/>
    </source>
</evidence>
<gene>
    <name evidence="10" type="ORF">THASP1DRAFT_30071</name>
</gene>
<organism evidence="10 11">
    <name type="scientific">Thamnocephalis sphaerospora</name>
    <dbReference type="NCBI Taxonomy" id="78915"/>
    <lineage>
        <taxon>Eukaryota</taxon>
        <taxon>Fungi</taxon>
        <taxon>Fungi incertae sedis</taxon>
        <taxon>Zoopagomycota</taxon>
        <taxon>Zoopagomycotina</taxon>
        <taxon>Zoopagomycetes</taxon>
        <taxon>Zoopagales</taxon>
        <taxon>Sigmoideomycetaceae</taxon>
        <taxon>Thamnocephalis</taxon>
    </lineage>
</organism>
<feature type="transmembrane region" description="Helical" evidence="9">
    <location>
        <begin position="109"/>
        <end position="133"/>
    </location>
</feature>
<dbReference type="AlphaFoldDB" id="A0A4P9XQ16"/>
<dbReference type="GO" id="GO:0005789">
    <property type="term" value="C:endoplasmic reticulum membrane"/>
    <property type="evidence" value="ECO:0007669"/>
    <property type="project" value="UniProtKB-SubCell"/>
</dbReference>
<protein>
    <submittedName>
        <fullName evidence="10">GPI biosynthesis protein family Pig-F-domain-containing protein</fullName>
    </submittedName>
</protein>
<evidence type="ECO:0000256" key="4">
    <source>
        <dbReference type="ARBA" id="ARBA00022692"/>
    </source>
</evidence>
<sequence>MATRGRFRQRGDADNLDAYGPVTTRRDTGPTATADVPRLALTLLVQLACIVFVLAGPIGPALLVEPVGRLRIACVLLAGLRALQLYVLPGSAAFKSKRARQRSSVRGYAEVLATAAIATLVGAAILHVTAVFFGAHLTDQFLQTWYGALFVSLVAVTPGVLVFGDRKAEWIRVVLEHQLEHFEDYVIFVPLAASLVGAWAGGIVLPLDWDAWPIPSVLAASGGYVIGSVAVLVMRIFGLGALAQKRAE</sequence>
<keyword evidence="4 9" id="KW-0812">Transmembrane</keyword>
<keyword evidence="7 9" id="KW-0472">Membrane</keyword>
<dbReference type="UniPathway" id="UPA00196"/>
<keyword evidence="3" id="KW-0337">GPI-anchor biosynthesis</keyword>
<feature type="transmembrane region" description="Helical" evidence="9">
    <location>
        <begin position="70"/>
        <end position="88"/>
    </location>
</feature>
<evidence type="ECO:0000256" key="2">
    <source>
        <dbReference type="ARBA" id="ARBA00004687"/>
    </source>
</evidence>
<dbReference type="GO" id="GO:0006506">
    <property type="term" value="P:GPI anchor biosynthetic process"/>
    <property type="evidence" value="ECO:0007669"/>
    <property type="project" value="UniProtKB-UniPathway"/>
</dbReference>
<dbReference type="OrthoDB" id="17366at2759"/>
<dbReference type="Pfam" id="PF06699">
    <property type="entry name" value="PIG-F"/>
    <property type="match status" value="1"/>
</dbReference>
<name>A0A4P9XQ16_9FUNG</name>
<evidence type="ECO:0000256" key="8">
    <source>
        <dbReference type="SAM" id="MobiDB-lite"/>
    </source>
</evidence>
<evidence type="ECO:0000256" key="7">
    <source>
        <dbReference type="ARBA" id="ARBA00023136"/>
    </source>
</evidence>
<keyword evidence="6 9" id="KW-1133">Transmembrane helix</keyword>
<dbReference type="STRING" id="78915.A0A4P9XQ16"/>